<dbReference type="GO" id="GO:0043709">
    <property type="term" value="P:cell adhesion involved in single-species biofilm formation"/>
    <property type="evidence" value="ECO:0007669"/>
    <property type="project" value="TreeGrafter"/>
</dbReference>
<feature type="domain" description="Response regulatory" evidence="5">
    <location>
        <begin position="131"/>
        <end position="248"/>
    </location>
</feature>
<dbReference type="InterPro" id="IPR050469">
    <property type="entry name" value="Diguanylate_Cyclase"/>
</dbReference>
<evidence type="ECO:0000256" key="3">
    <source>
        <dbReference type="PROSITE-ProRule" id="PRU00169"/>
    </source>
</evidence>
<dbReference type="EMBL" id="BMPO01000008">
    <property type="protein sequence ID" value="GGK04661.1"/>
    <property type="molecule type" value="Genomic_DNA"/>
</dbReference>
<organism evidence="7 8">
    <name type="scientific">Pseudomonas matsuisoli</name>
    <dbReference type="NCBI Taxonomy" id="1515666"/>
    <lineage>
        <taxon>Bacteria</taxon>
        <taxon>Pseudomonadati</taxon>
        <taxon>Pseudomonadota</taxon>
        <taxon>Gammaproteobacteria</taxon>
        <taxon>Pseudomonadales</taxon>
        <taxon>Pseudomonadaceae</taxon>
        <taxon>Pseudomonas</taxon>
    </lineage>
</organism>
<evidence type="ECO:0000256" key="1">
    <source>
        <dbReference type="ARBA" id="ARBA00012528"/>
    </source>
</evidence>
<dbReference type="GO" id="GO:0005886">
    <property type="term" value="C:plasma membrane"/>
    <property type="evidence" value="ECO:0007669"/>
    <property type="project" value="TreeGrafter"/>
</dbReference>
<dbReference type="InterPro" id="IPR001789">
    <property type="entry name" value="Sig_transdc_resp-reg_receiver"/>
</dbReference>
<dbReference type="PROSITE" id="PS50110">
    <property type="entry name" value="RESPONSE_REGULATORY"/>
    <property type="match status" value="2"/>
</dbReference>
<dbReference type="PANTHER" id="PTHR45138:SF9">
    <property type="entry name" value="DIGUANYLATE CYCLASE DGCM-RELATED"/>
    <property type="match status" value="1"/>
</dbReference>
<proteinExistence type="predicted"/>
<evidence type="ECO:0000313" key="8">
    <source>
        <dbReference type="Proteomes" id="UP000635983"/>
    </source>
</evidence>
<dbReference type="SMART" id="SM00448">
    <property type="entry name" value="REC"/>
    <property type="match status" value="2"/>
</dbReference>
<dbReference type="InterPro" id="IPR043128">
    <property type="entry name" value="Rev_trsase/Diguanyl_cyclase"/>
</dbReference>
<comment type="catalytic activity">
    <reaction evidence="2">
        <text>2 GTP = 3',3'-c-di-GMP + 2 diphosphate</text>
        <dbReference type="Rhea" id="RHEA:24898"/>
        <dbReference type="ChEBI" id="CHEBI:33019"/>
        <dbReference type="ChEBI" id="CHEBI:37565"/>
        <dbReference type="ChEBI" id="CHEBI:58805"/>
        <dbReference type="EC" id="2.7.7.65"/>
    </reaction>
</comment>
<dbReference type="SUPFAM" id="SSF55073">
    <property type="entry name" value="Nucleotide cyclase"/>
    <property type="match status" value="1"/>
</dbReference>
<reference evidence="7" key="1">
    <citation type="journal article" date="2014" name="Int. J. Syst. Evol. Microbiol.">
        <title>Complete genome sequence of Corynebacterium casei LMG S-19264T (=DSM 44701T), isolated from a smear-ripened cheese.</title>
        <authorList>
            <consortium name="US DOE Joint Genome Institute (JGI-PGF)"/>
            <person name="Walter F."/>
            <person name="Albersmeier A."/>
            <person name="Kalinowski J."/>
            <person name="Ruckert C."/>
        </authorList>
    </citation>
    <scope>NUCLEOTIDE SEQUENCE</scope>
    <source>
        <strain evidence="7">JCM 30078</strain>
    </source>
</reference>
<dbReference type="GO" id="GO:1902201">
    <property type="term" value="P:negative regulation of bacterial-type flagellum-dependent cell motility"/>
    <property type="evidence" value="ECO:0007669"/>
    <property type="project" value="TreeGrafter"/>
</dbReference>
<dbReference type="EC" id="2.7.7.65" evidence="1"/>
<dbReference type="SUPFAM" id="SSF52172">
    <property type="entry name" value="CheY-like"/>
    <property type="match status" value="2"/>
</dbReference>
<dbReference type="InterPro" id="IPR011006">
    <property type="entry name" value="CheY-like_superfamily"/>
</dbReference>
<evidence type="ECO:0000256" key="2">
    <source>
        <dbReference type="ARBA" id="ARBA00034247"/>
    </source>
</evidence>
<keyword evidence="3" id="KW-0597">Phosphoprotein</keyword>
<dbReference type="CDD" id="cd19921">
    <property type="entry name" value="REC_1_GGDEF"/>
    <property type="match status" value="1"/>
</dbReference>
<dbReference type="NCBIfam" id="TIGR00254">
    <property type="entry name" value="GGDEF"/>
    <property type="match status" value="1"/>
</dbReference>
<dbReference type="GO" id="GO:0000160">
    <property type="term" value="P:phosphorelay signal transduction system"/>
    <property type="evidence" value="ECO:0007669"/>
    <property type="project" value="InterPro"/>
</dbReference>
<dbReference type="GO" id="GO:0052621">
    <property type="term" value="F:diguanylate cyclase activity"/>
    <property type="evidence" value="ECO:0007669"/>
    <property type="project" value="UniProtKB-EC"/>
</dbReference>
<dbReference type="Gene3D" id="3.30.70.270">
    <property type="match status" value="1"/>
</dbReference>
<sequence>MEPTVVRHILVVEDSPLVLKILGHLFRQQPGLEPVFCASYAEAQLMLETSAASFSASIVDLHLPDAPRGEIVDLILSYSLPCVVLSGSYDETRRNELLAKGIVDYVLKESQYSYDYAFRLLHRLESNRNVKILVADDSEATRNLIRRVLAPQRFQIIEARDGNEALAVLQAQTDIDLFLVDHSMPGTSGFELVKILRQKMRRSELIILGLSADDKGTLSAQFIKHGADDFLRKPFCPEELNCRVISSLERRDLMRALRRAAQYDSLTNLLNRRAFYEQATQRLHDAKREEKQVCMTMIDMDYFKSINDQFGHASGDSALSTFSKAFRRFFPDDVLGRLGGEEFALLSVRPGSEVVATLDALRQRCAKLDYAAGAPPLSFSAGAYESKASDLENLLHQADRNLYRAKHQGRGVTVLGTSHSDSNG</sequence>
<evidence type="ECO:0000259" key="5">
    <source>
        <dbReference type="PROSITE" id="PS50110"/>
    </source>
</evidence>
<dbReference type="Gene3D" id="3.40.50.2300">
    <property type="match status" value="2"/>
</dbReference>
<feature type="modified residue" description="4-aspartylphosphate" evidence="3">
    <location>
        <position position="60"/>
    </location>
</feature>
<dbReference type="SMART" id="SM00267">
    <property type="entry name" value="GGDEF"/>
    <property type="match status" value="1"/>
</dbReference>
<dbReference type="PANTHER" id="PTHR45138">
    <property type="entry name" value="REGULATORY COMPONENTS OF SENSORY TRANSDUCTION SYSTEM"/>
    <property type="match status" value="1"/>
</dbReference>
<dbReference type="PROSITE" id="PS50887">
    <property type="entry name" value="GGDEF"/>
    <property type="match status" value="1"/>
</dbReference>
<dbReference type="Pfam" id="PF00072">
    <property type="entry name" value="Response_reg"/>
    <property type="match status" value="2"/>
</dbReference>
<dbReference type="CDD" id="cd01949">
    <property type="entry name" value="GGDEF"/>
    <property type="match status" value="1"/>
</dbReference>
<comment type="caution">
    <text evidence="7">The sequence shown here is derived from an EMBL/GenBank/DDBJ whole genome shotgun (WGS) entry which is preliminary data.</text>
</comment>
<feature type="domain" description="GGDEF" evidence="6">
    <location>
        <begin position="291"/>
        <end position="418"/>
    </location>
</feature>
<dbReference type="Proteomes" id="UP000635983">
    <property type="component" value="Unassembled WGS sequence"/>
</dbReference>
<accession>A0A917Q101</accession>
<dbReference type="Pfam" id="PF00990">
    <property type="entry name" value="GGDEF"/>
    <property type="match status" value="1"/>
</dbReference>
<dbReference type="InterPro" id="IPR029787">
    <property type="entry name" value="Nucleotide_cyclase"/>
</dbReference>
<name>A0A917Q101_9PSED</name>
<evidence type="ECO:0000259" key="6">
    <source>
        <dbReference type="PROSITE" id="PS50887"/>
    </source>
</evidence>
<protein>
    <recommendedName>
        <fullName evidence="1">diguanylate cyclase</fullName>
        <ecNumber evidence="1">2.7.7.65</ecNumber>
    </recommendedName>
</protein>
<feature type="domain" description="Response regulatory" evidence="5">
    <location>
        <begin position="8"/>
        <end position="123"/>
    </location>
</feature>
<dbReference type="AlphaFoldDB" id="A0A917Q101"/>
<evidence type="ECO:0000313" key="7">
    <source>
        <dbReference type="EMBL" id="GGK04661.1"/>
    </source>
</evidence>
<reference evidence="7" key="2">
    <citation type="submission" date="2020-09" db="EMBL/GenBank/DDBJ databases">
        <authorList>
            <person name="Sun Q."/>
            <person name="Ohkuma M."/>
        </authorList>
    </citation>
    <scope>NUCLEOTIDE SEQUENCE</scope>
    <source>
        <strain evidence="7">JCM 30078</strain>
    </source>
</reference>
<feature type="modified residue" description="4-aspartylphosphate" evidence="3">
    <location>
        <position position="181"/>
    </location>
</feature>
<keyword evidence="4" id="KW-0175">Coiled coil</keyword>
<evidence type="ECO:0000256" key="4">
    <source>
        <dbReference type="SAM" id="Coils"/>
    </source>
</evidence>
<gene>
    <name evidence="7" type="ORF">GCM10009304_33350</name>
</gene>
<keyword evidence="8" id="KW-1185">Reference proteome</keyword>
<feature type="coiled-coil region" evidence="4">
    <location>
        <begin position="381"/>
        <end position="408"/>
    </location>
</feature>
<dbReference type="InterPro" id="IPR000160">
    <property type="entry name" value="GGDEF_dom"/>
</dbReference>